<protein>
    <submittedName>
        <fullName evidence="1">Uncharacterized protein</fullName>
    </submittedName>
</protein>
<evidence type="ECO:0000313" key="2">
    <source>
        <dbReference type="Proteomes" id="UP000699042"/>
    </source>
</evidence>
<gene>
    <name evidence="1" type="ORF">JMJ77_002582</name>
</gene>
<comment type="caution">
    <text evidence="1">The sequence shown here is derived from an EMBL/GenBank/DDBJ whole genome shotgun (WGS) entry which is preliminary data.</text>
</comment>
<proteinExistence type="predicted"/>
<feature type="non-terminal residue" evidence="1">
    <location>
        <position position="30"/>
    </location>
</feature>
<dbReference type="AlphaFoldDB" id="A0A9P7RB05"/>
<reference evidence="1" key="1">
    <citation type="submission" date="2021-05" db="EMBL/GenBank/DDBJ databases">
        <title>Comparative genomics of three Colletotrichum scovillei strains and genetic complementation revealed genes involved fungal growth and virulence on chili pepper.</title>
        <authorList>
            <person name="Hsieh D.-K."/>
            <person name="Chuang S.-C."/>
            <person name="Chen C.-Y."/>
            <person name="Chao Y.-T."/>
            <person name="Lu M.-Y.J."/>
            <person name="Lee M.-H."/>
            <person name="Shih M.-C."/>
        </authorList>
    </citation>
    <scope>NUCLEOTIDE SEQUENCE</scope>
    <source>
        <strain evidence="1">Coll-153</strain>
    </source>
</reference>
<organism evidence="1 2">
    <name type="scientific">Colletotrichum scovillei</name>
    <dbReference type="NCBI Taxonomy" id="1209932"/>
    <lineage>
        <taxon>Eukaryota</taxon>
        <taxon>Fungi</taxon>
        <taxon>Dikarya</taxon>
        <taxon>Ascomycota</taxon>
        <taxon>Pezizomycotina</taxon>
        <taxon>Sordariomycetes</taxon>
        <taxon>Hypocreomycetidae</taxon>
        <taxon>Glomerellales</taxon>
        <taxon>Glomerellaceae</taxon>
        <taxon>Colletotrichum</taxon>
        <taxon>Colletotrichum acutatum species complex</taxon>
    </lineage>
</organism>
<accession>A0A9P7RB05</accession>
<dbReference type="Proteomes" id="UP000699042">
    <property type="component" value="Unassembled WGS sequence"/>
</dbReference>
<name>A0A9P7RB05_9PEZI</name>
<sequence length="30" mass="3370">MRTAVSDINTGEIRGSTLISKKDIITHFHQ</sequence>
<evidence type="ECO:0000313" key="1">
    <source>
        <dbReference type="EMBL" id="KAG7051971.1"/>
    </source>
</evidence>
<dbReference type="EMBL" id="JAESDN010000004">
    <property type="protein sequence ID" value="KAG7051971.1"/>
    <property type="molecule type" value="Genomic_DNA"/>
</dbReference>
<keyword evidence="2" id="KW-1185">Reference proteome</keyword>